<dbReference type="Pfam" id="PF01322">
    <property type="entry name" value="Cytochrom_C_2"/>
    <property type="match status" value="1"/>
</dbReference>
<evidence type="ECO:0000313" key="2">
    <source>
        <dbReference type="Proteomes" id="UP000253324"/>
    </source>
</evidence>
<keyword evidence="2" id="KW-1185">Reference proteome</keyword>
<comment type="caution">
    <text evidence="1">The sequence shown here is derived from an EMBL/GenBank/DDBJ whole genome shotgun (WGS) entry which is preliminary data.</text>
</comment>
<dbReference type="GO" id="GO:0022900">
    <property type="term" value="P:electron transport chain"/>
    <property type="evidence" value="ECO:0007669"/>
    <property type="project" value="InterPro"/>
</dbReference>
<proteinExistence type="predicted"/>
<dbReference type="EMBL" id="QPJM01000001">
    <property type="protein sequence ID" value="RCW87911.1"/>
    <property type="molecule type" value="Genomic_DNA"/>
</dbReference>
<dbReference type="GO" id="GO:0009055">
    <property type="term" value="F:electron transfer activity"/>
    <property type="evidence" value="ECO:0007669"/>
    <property type="project" value="InterPro"/>
</dbReference>
<dbReference type="PROSITE" id="PS51009">
    <property type="entry name" value="CYTCII"/>
    <property type="match status" value="1"/>
</dbReference>
<dbReference type="InterPro" id="IPR010980">
    <property type="entry name" value="Cyt_c/b562"/>
</dbReference>
<dbReference type="SUPFAM" id="SSF47175">
    <property type="entry name" value="Cytochromes"/>
    <property type="match status" value="1"/>
</dbReference>
<gene>
    <name evidence="1" type="ORF">C7476_101680</name>
</gene>
<accession>A0A368Z687</accession>
<organism evidence="1 2">
    <name type="scientific">Phyllobacterium bourgognense</name>
    <dbReference type="NCBI Taxonomy" id="314236"/>
    <lineage>
        <taxon>Bacteria</taxon>
        <taxon>Pseudomonadati</taxon>
        <taxon>Pseudomonadota</taxon>
        <taxon>Alphaproteobacteria</taxon>
        <taxon>Hyphomicrobiales</taxon>
        <taxon>Phyllobacteriaceae</taxon>
        <taxon>Phyllobacterium</taxon>
    </lineage>
</organism>
<evidence type="ECO:0000313" key="1">
    <source>
        <dbReference type="EMBL" id="RCW87911.1"/>
    </source>
</evidence>
<dbReference type="AlphaFoldDB" id="A0A368Z687"/>
<protein>
    <submittedName>
        <fullName evidence="1">Cytochrome c556</fullName>
    </submittedName>
</protein>
<dbReference type="GO" id="GO:0005506">
    <property type="term" value="F:iron ion binding"/>
    <property type="evidence" value="ECO:0007669"/>
    <property type="project" value="InterPro"/>
</dbReference>
<dbReference type="InterPro" id="IPR002321">
    <property type="entry name" value="Cyt_c_II"/>
</dbReference>
<dbReference type="Proteomes" id="UP000253324">
    <property type="component" value="Unassembled WGS sequence"/>
</dbReference>
<sequence>MRIWIIAHGSRARPPGIVILLAVCCAMLGPVPSIGSDTLPDVVKGRREAMKAMANACKKIAGMFEGKLPYDAPAFKRWADTIKAHSGAALMAEFPAASLGPPSGAKYEIDKSRDEFDALARKVASFASVISAAAEQAPDDITPQMRMGAGMSTIGSSLLGKRKIAAGEEDISKLPAEHAFHLLLQECSACHAKFREEIH</sequence>
<dbReference type="GO" id="GO:0020037">
    <property type="term" value="F:heme binding"/>
    <property type="evidence" value="ECO:0007669"/>
    <property type="project" value="InterPro"/>
</dbReference>
<dbReference type="Gene3D" id="1.20.120.10">
    <property type="entry name" value="Cytochrome c/b562"/>
    <property type="match status" value="1"/>
</dbReference>
<name>A0A368Z687_9HYPH</name>
<reference evidence="1 2" key="1">
    <citation type="submission" date="2018-07" db="EMBL/GenBank/DDBJ databases">
        <title>Genomic Encyclopedia of Type Strains, Phase III (KMG-III): the genomes of soil and plant-associated and newly described type strains.</title>
        <authorList>
            <person name="Whitman W."/>
        </authorList>
    </citation>
    <scope>NUCLEOTIDE SEQUENCE [LARGE SCALE GENOMIC DNA]</scope>
    <source>
        <strain evidence="1 2">31-25a</strain>
    </source>
</reference>